<keyword evidence="2" id="KW-1185">Reference proteome</keyword>
<organism evidence="1 2">
    <name type="scientific">Peronosclerospora sorghi</name>
    <dbReference type="NCBI Taxonomy" id="230839"/>
    <lineage>
        <taxon>Eukaryota</taxon>
        <taxon>Sar</taxon>
        <taxon>Stramenopiles</taxon>
        <taxon>Oomycota</taxon>
        <taxon>Peronosporomycetes</taxon>
        <taxon>Peronosporales</taxon>
        <taxon>Peronosporaceae</taxon>
        <taxon>Peronosclerospora</taxon>
    </lineage>
</organism>
<comment type="caution">
    <text evidence="1">The sequence shown here is derived from an EMBL/GenBank/DDBJ whole genome shotgun (WGS) entry which is preliminary data.</text>
</comment>
<dbReference type="Proteomes" id="UP001163321">
    <property type="component" value="Chromosome 6"/>
</dbReference>
<evidence type="ECO:0000313" key="1">
    <source>
        <dbReference type="EMBL" id="KAI9910278.1"/>
    </source>
</evidence>
<dbReference type="EMBL" id="CM047585">
    <property type="protein sequence ID" value="KAI9910278.1"/>
    <property type="molecule type" value="Genomic_DNA"/>
</dbReference>
<name>A0ACC0VX11_9STRA</name>
<proteinExistence type="predicted"/>
<gene>
    <name evidence="1" type="ORF">PsorP6_010745</name>
</gene>
<protein>
    <submittedName>
        <fullName evidence="1">Uncharacterized protein</fullName>
    </submittedName>
</protein>
<reference evidence="1 2" key="1">
    <citation type="journal article" date="2022" name="bioRxiv">
        <title>The genome of the oomycete Peronosclerospora sorghi, a cosmopolitan pathogen of maize and sorghum, is inflated with dispersed pseudogenes.</title>
        <authorList>
            <person name="Fletcher K."/>
            <person name="Martin F."/>
            <person name="Isakeit T."/>
            <person name="Cavanaugh K."/>
            <person name="Magill C."/>
            <person name="Michelmore R."/>
        </authorList>
    </citation>
    <scope>NUCLEOTIDE SEQUENCE [LARGE SCALE GENOMIC DNA]</scope>
    <source>
        <strain evidence="1">P6</strain>
    </source>
</reference>
<sequence>MSSVFVRNLPFGVTQEEMEHVFSGIGPVKKIDVIKEKGKRKPLTSPLASLKRDKSSSWHLDAHVASSAAARGRADVKIYGRRTGAAIKSRRLSEKHEESCAQVDDSLVMLSDSVTPGRRVTAAPDSKAPFVISQHGRQNEMSGRPRSVFASGGDEHQDEFNSTAPLNASMPAIPAMPKVSPFMHERFPAGQRSGSPDISSIHNQELKSPILQKREKEEEKVPCELQDSEAPFVISPHRRQNEIIGKQRSVFACGGDEHQDKIKSTTPLNASMPAIPVMHKVRPFMHQRVPAGSPDMSPIRNQELKSPIMQKREIEEEKVPSNPALPSLLPSLEASGQ</sequence>
<evidence type="ECO:0000313" key="2">
    <source>
        <dbReference type="Proteomes" id="UP001163321"/>
    </source>
</evidence>
<accession>A0ACC0VX11</accession>